<dbReference type="EMBL" id="CP089982">
    <property type="protein sequence ID" value="WXA93012.1"/>
    <property type="molecule type" value="Genomic_DNA"/>
</dbReference>
<keyword evidence="4" id="KW-0378">Hydrolase</keyword>
<keyword evidence="1" id="KW-0472">Membrane</keyword>
<evidence type="ECO:0000256" key="1">
    <source>
        <dbReference type="SAM" id="Phobius"/>
    </source>
</evidence>
<dbReference type="InterPro" id="IPR043504">
    <property type="entry name" value="Peptidase_S1_PA_chymotrypsin"/>
</dbReference>
<sequence>MGAKHLWISLAACLAGLSACSSDAWDHAAADEIAGSASAPIINGVNDTTHGAVVTVYNEQGKSAMLCSGTVIHVDAESRVGYVLTAGHCAAIPPKYVYVGDDFHARATLRYEAIDVRKHPLHDGSVTSSYDFAIVRFAGAEASTPTMPILTPEQDKLAEKSVVTCVGFGHTNAPPESSDNTVRQSIDRSLNAVSPTKLSYSISNGGICNGDSGGPALISVDNTEYVAGVHSYVTGNCDGVGVSGRISAAFEWVQSIVTEPAPADSCELCAKREASGTGACRKMEQACLADAQCGNYARCITACSNDSCRTACENKYPLGVGPYNASKQCACTSEVCANVCAGSTMCAATPACGYAGASSVGNACATCTDSACCSELAACAADGTCYDCLQKDDAPAACATNAKRVALAHCRERSCAPSCDMENAAWAATESGEMNPLSTFGPVSGGGCAMSPTPGNAAGPASVAATLGVVLGMFLRRRRRSVR</sequence>
<evidence type="ECO:0000313" key="4">
    <source>
        <dbReference type="EMBL" id="WXA93012.1"/>
    </source>
</evidence>
<reference evidence="4 5" key="1">
    <citation type="submission" date="2021-12" db="EMBL/GenBank/DDBJ databases">
        <title>Discovery of the Pendulisporaceae a myxobacterial family with distinct sporulation behavior and unique specialized metabolism.</title>
        <authorList>
            <person name="Garcia R."/>
            <person name="Popoff A."/>
            <person name="Bader C.D."/>
            <person name="Loehr J."/>
            <person name="Walesch S."/>
            <person name="Walt C."/>
            <person name="Boldt J."/>
            <person name="Bunk B."/>
            <person name="Haeckl F.J.F.P.J."/>
            <person name="Gunesch A.P."/>
            <person name="Birkelbach J."/>
            <person name="Nuebel U."/>
            <person name="Pietschmann T."/>
            <person name="Bach T."/>
            <person name="Mueller R."/>
        </authorList>
    </citation>
    <scope>NUCLEOTIDE SEQUENCE [LARGE SCALE GENOMIC DNA]</scope>
    <source>
        <strain evidence="4 5">MSr12523</strain>
    </source>
</reference>
<dbReference type="GO" id="GO:0016787">
    <property type="term" value="F:hydrolase activity"/>
    <property type="evidence" value="ECO:0007669"/>
    <property type="project" value="UniProtKB-KW"/>
</dbReference>
<organism evidence="4 5">
    <name type="scientific">Pendulispora brunnea</name>
    <dbReference type="NCBI Taxonomy" id="2905690"/>
    <lineage>
        <taxon>Bacteria</taxon>
        <taxon>Pseudomonadati</taxon>
        <taxon>Myxococcota</taxon>
        <taxon>Myxococcia</taxon>
        <taxon>Myxococcales</taxon>
        <taxon>Sorangiineae</taxon>
        <taxon>Pendulisporaceae</taxon>
        <taxon>Pendulispora</taxon>
    </lineage>
</organism>
<dbReference type="InterPro" id="IPR018114">
    <property type="entry name" value="TRYPSIN_HIS"/>
</dbReference>
<dbReference type="PROSITE" id="PS00134">
    <property type="entry name" value="TRYPSIN_HIS"/>
    <property type="match status" value="1"/>
</dbReference>
<evidence type="ECO:0000256" key="2">
    <source>
        <dbReference type="SAM" id="SignalP"/>
    </source>
</evidence>
<gene>
    <name evidence="4" type="ORF">LZC95_41995</name>
</gene>
<protein>
    <submittedName>
        <fullName evidence="4">Trypsin-like serine protease</fullName>
        <ecNumber evidence="4">3.4.21.-</ecNumber>
    </submittedName>
</protein>
<dbReference type="PROSITE" id="PS51257">
    <property type="entry name" value="PROKAR_LIPOPROTEIN"/>
    <property type="match status" value="1"/>
</dbReference>
<dbReference type="InterPro" id="IPR051333">
    <property type="entry name" value="CLIP_Serine_Protease"/>
</dbReference>
<dbReference type="EC" id="3.4.21.-" evidence="4"/>
<feature type="domain" description="Peptidase S1" evidence="3">
    <location>
        <begin position="41"/>
        <end position="258"/>
    </location>
</feature>
<feature type="signal peptide" evidence="2">
    <location>
        <begin position="1"/>
        <end position="24"/>
    </location>
</feature>
<dbReference type="SMART" id="SM00020">
    <property type="entry name" value="Tryp_SPc"/>
    <property type="match status" value="1"/>
</dbReference>
<evidence type="ECO:0000313" key="5">
    <source>
        <dbReference type="Proteomes" id="UP001379533"/>
    </source>
</evidence>
<dbReference type="Gene3D" id="2.40.10.10">
    <property type="entry name" value="Trypsin-like serine proteases"/>
    <property type="match status" value="1"/>
</dbReference>
<keyword evidence="1" id="KW-0812">Transmembrane</keyword>
<dbReference type="PANTHER" id="PTHR24260:SF147">
    <property type="entry name" value="EG:BACR7A4.3 PROTEIN-RELATED"/>
    <property type="match status" value="1"/>
</dbReference>
<dbReference type="PROSITE" id="PS50240">
    <property type="entry name" value="TRYPSIN_DOM"/>
    <property type="match status" value="1"/>
</dbReference>
<proteinExistence type="predicted"/>
<dbReference type="InterPro" id="IPR001254">
    <property type="entry name" value="Trypsin_dom"/>
</dbReference>
<feature type="chain" id="PRO_5047353525" evidence="2">
    <location>
        <begin position="25"/>
        <end position="483"/>
    </location>
</feature>
<keyword evidence="1" id="KW-1133">Transmembrane helix</keyword>
<accession>A0ABZ2K303</accession>
<dbReference type="PANTHER" id="PTHR24260">
    <property type="match status" value="1"/>
</dbReference>
<dbReference type="SUPFAM" id="SSF50494">
    <property type="entry name" value="Trypsin-like serine proteases"/>
    <property type="match status" value="1"/>
</dbReference>
<dbReference type="InterPro" id="IPR009003">
    <property type="entry name" value="Peptidase_S1_PA"/>
</dbReference>
<evidence type="ECO:0000259" key="3">
    <source>
        <dbReference type="PROSITE" id="PS50240"/>
    </source>
</evidence>
<feature type="transmembrane region" description="Helical" evidence="1">
    <location>
        <begin position="457"/>
        <end position="475"/>
    </location>
</feature>
<keyword evidence="5" id="KW-1185">Reference proteome</keyword>
<dbReference type="RefSeq" id="WP_394843610.1">
    <property type="nucleotide sequence ID" value="NZ_CP089982.1"/>
</dbReference>
<keyword evidence="2" id="KW-0732">Signal</keyword>
<dbReference type="Pfam" id="PF13365">
    <property type="entry name" value="Trypsin_2"/>
    <property type="match status" value="1"/>
</dbReference>
<dbReference type="Proteomes" id="UP001379533">
    <property type="component" value="Chromosome"/>
</dbReference>
<name>A0ABZ2K303_9BACT</name>